<keyword evidence="2" id="KW-1185">Reference proteome</keyword>
<protein>
    <submittedName>
        <fullName evidence="1">Uncharacterized protein</fullName>
    </submittedName>
</protein>
<dbReference type="RefSeq" id="WP_092477688.1">
    <property type="nucleotide sequence ID" value="NZ_FOHN01000009.1"/>
</dbReference>
<name>A0A1I0C9I6_9FIRM</name>
<accession>A0A1I0C9I6</accession>
<dbReference type="EMBL" id="FOHN01000009">
    <property type="protein sequence ID" value="SET16172.1"/>
    <property type="molecule type" value="Genomic_DNA"/>
</dbReference>
<gene>
    <name evidence="1" type="ORF">SAMN04487772_10982</name>
</gene>
<reference evidence="1 2" key="1">
    <citation type="submission" date="2016-10" db="EMBL/GenBank/DDBJ databases">
        <authorList>
            <person name="de Groot N.N."/>
        </authorList>
    </citation>
    <scope>NUCLEOTIDE SEQUENCE [LARGE SCALE GENOMIC DNA]</scope>
    <source>
        <strain evidence="1 2">DSM 1801</strain>
    </source>
</reference>
<sequence length="371" mass="44325">MTKYQRKITITNQRMGILIPFKTNQQGKMDHRVLSILFFAKRILDKYSMTGMYGFDPAAMVLLEKIAEQEKPEHKNIQKQIEFTVNMMLLRQNRNRLAQDIIKENTAFQKNITNHVMVNLNRLLSVDKRVYSELNQISRNDVKIREAYDRIVKLENYEKKLVFQVQNQQTVKPEILKQTFYHMFQRMMKQSQFQLSTQIFKESIERKQFKQNLNKLLELKTLRKDMERREFLHVMKSGSLEERREALNILKDAVLEVNQTVMKKQISSIVRNELVNPLVYKEFHINQNKPEKKEIQEIKQYIVNQQAVQNKNSQMFAEIKKTLVKQDQLVQKVIKEQESHKKQDSSSAITRTITNQIKSELHLDRMRYGME</sequence>
<dbReference type="STRING" id="29364.SAMN04487772_10982"/>
<dbReference type="AlphaFoldDB" id="A0A1I0C9I6"/>
<organism evidence="1 2">
    <name type="scientific">[Clostridium] polysaccharolyticum</name>
    <dbReference type="NCBI Taxonomy" id="29364"/>
    <lineage>
        <taxon>Bacteria</taxon>
        <taxon>Bacillati</taxon>
        <taxon>Bacillota</taxon>
        <taxon>Clostridia</taxon>
        <taxon>Lachnospirales</taxon>
        <taxon>Lachnospiraceae</taxon>
    </lineage>
</organism>
<evidence type="ECO:0000313" key="2">
    <source>
        <dbReference type="Proteomes" id="UP000199800"/>
    </source>
</evidence>
<evidence type="ECO:0000313" key="1">
    <source>
        <dbReference type="EMBL" id="SET16172.1"/>
    </source>
</evidence>
<dbReference type="Proteomes" id="UP000199800">
    <property type="component" value="Unassembled WGS sequence"/>
</dbReference>
<proteinExistence type="predicted"/>